<organism evidence="3 4">
    <name type="scientific">Candidatus Iainarchaeum sp</name>
    <dbReference type="NCBI Taxonomy" id="3101447"/>
    <lineage>
        <taxon>Archaea</taxon>
        <taxon>Candidatus Iainarchaeota</taxon>
        <taxon>Candidatus Iainarchaeia</taxon>
        <taxon>Candidatus Iainarchaeales</taxon>
        <taxon>Candidatus Iainarchaeaceae</taxon>
        <taxon>Candidatus Iainarchaeum</taxon>
    </lineage>
</organism>
<reference evidence="3" key="2">
    <citation type="submission" date="2021-05" db="EMBL/GenBank/DDBJ databases">
        <title>Protein family content uncovers lineage relationships and bacterial pathway maintenance mechanisms in DPANN archaea.</title>
        <authorList>
            <person name="Castelle C.J."/>
            <person name="Meheust R."/>
            <person name="Jaffe A.L."/>
            <person name="Seitz K."/>
            <person name="Gong X."/>
            <person name="Baker B.J."/>
            <person name="Banfield J.F."/>
        </authorList>
    </citation>
    <scope>NUCLEOTIDE SEQUENCE</scope>
    <source>
        <strain evidence="3">RIFCSPLOWO2_01_FULL_AR10_48_17</strain>
    </source>
</reference>
<reference evidence="3" key="1">
    <citation type="submission" date="2021-03" db="EMBL/GenBank/DDBJ databases">
        <authorList>
            <person name="Jaffe A."/>
        </authorList>
    </citation>
    <scope>NUCLEOTIDE SEQUENCE</scope>
    <source>
        <strain evidence="3">RIFCSPLOWO2_01_FULL_AR10_48_17</strain>
    </source>
</reference>
<dbReference type="EMBL" id="JAGVWC010000003">
    <property type="protein sequence ID" value="MBS3060983.1"/>
    <property type="molecule type" value="Genomic_DNA"/>
</dbReference>
<proteinExistence type="predicted"/>
<dbReference type="AlphaFoldDB" id="A0A8T4L124"/>
<dbReference type="GO" id="GO:0043456">
    <property type="term" value="P:regulation of pentose-phosphate shunt"/>
    <property type="evidence" value="ECO:0007669"/>
    <property type="project" value="TreeGrafter"/>
</dbReference>
<dbReference type="Proteomes" id="UP000675968">
    <property type="component" value="Unassembled WGS sequence"/>
</dbReference>
<dbReference type="InterPro" id="IPR013078">
    <property type="entry name" value="His_Pase_superF_clade-1"/>
</dbReference>
<gene>
    <name evidence="3" type="ORF">J4215_00195</name>
</gene>
<feature type="non-terminal residue" evidence="3">
    <location>
        <position position="67"/>
    </location>
</feature>
<dbReference type="InterPro" id="IPR029033">
    <property type="entry name" value="His_PPase_superfam"/>
</dbReference>
<keyword evidence="1" id="KW-0378">Hydrolase</keyword>
<sequence length="67" mass="7367">MSASISITFFVHGTSVDNENEVSSGWHDAELSLLGIKQSIELRKQVASQHFDVVFCSDLQRALDSAN</sequence>
<dbReference type="GO" id="GO:0005829">
    <property type="term" value="C:cytosol"/>
    <property type="evidence" value="ECO:0007669"/>
    <property type="project" value="TreeGrafter"/>
</dbReference>
<dbReference type="Pfam" id="PF00300">
    <property type="entry name" value="His_Phos_1"/>
    <property type="match status" value="1"/>
</dbReference>
<dbReference type="GO" id="GO:0004331">
    <property type="term" value="F:fructose-2,6-bisphosphate 2-phosphatase activity"/>
    <property type="evidence" value="ECO:0007669"/>
    <property type="project" value="TreeGrafter"/>
</dbReference>
<dbReference type="PANTHER" id="PTHR46517">
    <property type="entry name" value="FRUCTOSE-2,6-BISPHOSPHATASE TIGAR"/>
    <property type="match status" value="1"/>
</dbReference>
<accession>A0A8T4L124</accession>
<evidence type="ECO:0000313" key="3">
    <source>
        <dbReference type="EMBL" id="MBS3060983.1"/>
    </source>
</evidence>
<comment type="caution">
    <text evidence="3">The sequence shown here is derived from an EMBL/GenBank/DDBJ whole genome shotgun (WGS) entry which is preliminary data.</text>
</comment>
<name>A0A8T4L124_9ARCH</name>
<evidence type="ECO:0000256" key="1">
    <source>
        <dbReference type="ARBA" id="ARBA00022801"/>
    </source>
</evidence>
<evidence type="ECO:0000256" key="2">
    <source>
        <dbReference type="PIRSR" id="PIRSR613078-2"/>
    </source>
</evidence>
<protein>
    <submittedName>
        <fullName evidence="3">Histidine phosphatase family protein</fullName>
    </submittedName>
</protein>
<dbReference type="PANTHER" id="PTHR46517:SF1">
    <property type="entry name" value="FRUCTOSE-2,6-BISPHOSPHATASE TIGAR"/>
    <property type="match status" value="1"/>
</dbReference>
<dbReference type="SUPFAM" id="SSF53254">
    <property type="entry name" value="Phosphoglycerate mutase-like"/>
    <property type="match status" value="1"/>
</dbReference>
<evidence type="ECO:0000313" key="4">
    <source>
        <dbReference type="Proteomes" id="UP000675968"/>
    </source>
</evidence>
<feature type="binding site" evidence="2">
    <location>
        <position position="61"/>
    </location>
    <ligand>
        <name>substrate</name>
    </ligand>
</feature>
<dbReference type="GO" id="GO:0045820">
    <property type="term" value="P:negative regulation of glycolytic process"/>
    <property type="evidence" value="ECO:0007669"/>
    <property type="project" value="TreeGrafter"/>
</dbReference>
<dbReference type="Gene3D" id="3.40.50.1240">
    <property type="entry name" value="Phosphoglycerate mutase-like"/>
    <property type="match status" value="1"/>
</dbReference>
<dbReference type="InterPro" id="IPR051695">
    <property type="entry name" value="Phosphoglycerate_Mutase"/>
</dbReference>
<dbReference type="CDD" id="cd07067">
    <property type="entry name" value="HP_PGM_like"/>
    <property type="match status" value="1"/>
</dbReference>